<protein>
    <submittedName>
        <fullName evidence="1">Uncharacterized protein</fullName>
    </submittedName>
</protein>
<dbReference type="EMBL" id="PP179325">
    <property type="protein sequence ID" value="XAI70578.1"/>
    <property type="molecule type" value="Genomic_DNA"/>
</dbReference>
<accession>A0AAU6W2J7</accession>
<reference evidence="1" key="1">
    <citation type="journal article" date="2024" name="J. Gen. Virol.">
        <title>Novel phages of Pseudomonas syringae unveil numerous potential auxiliary metabolic genes.</title>
        <authorList>
            <person name="Feltin C."/>
            <person name="Garneau J.R."/>
            <person name="Morris C.E."/>
            <person name="Berard A."/>
            <person name="Torres-Barcelo C."/>
        </authorList>
    </citation>
    <scope>NUCLEOTIDE SEQUENCE</scope>
</reference>
<organism evidence="1">
    <name type="scientific">Pseudomonas phage Touem01</name>
    <dbReference type="NCBI Taxonomy" id="3138548"/>
    <lineage>
        <taxon>Viruses</taxon>
    </lineage>
</organism>
<name>A0AAU6W2J7_9VIRU</name>
<sequence>MTPIIKTYTGQTQGKGVFVIPLDPSFSRIQVDVEASSAATGGTLKLQFVTPGLTAPKSFLDDSKAAISINMAAPYPVSMSDLSLSQLIVTPVGFDADKSFTVGIVQSGAL</sequence>
<evidence type="ECO:0000313" key="1">
    <source>
        <dbReference type="EMBL" id="XAI70578.1"/>
    </source>
</evidence>
<gene>
    <name evidence="1" type="ORF">Touem01_00049</name>
</gene>
<proteinExistence type="predicted"/>